<reference evidence="3" key="1">
    <citation type="submission" date="2016-11" db="EMBL/GenBank/DDBJ databases">
        <authorList>
            <person name="Varghese N."/>
            <person name="Submissions S."/>
        </authorList>
    </citation>
    <scope>NUCLEOTIDE SEQUENCE [LARGE SCALE GENOMIC DNA]</scope>
    <source>
        <strain evidence="3">DSM 19055</strain>
    </source>
</reference>
<dbReference type="AlphaFoldDB" id="A0A1M5WS44"/>
<name>A0A1M5WS44_9FLAO</name>
<keyword evidence="1" id="KW-0812">Transmembrane</keyword>
<dbReference type="EMBL" id="FQWT01000008">
    <property type="protein sequence ID" value="SHH90261.1"/>
    <property type="molecule type" value="Genomic_DNA"/>
</dbReference>
<keyword evidence="1" id="KW-1133">Transmembrane helix</keyword>
<feature type="transmembrane region" description="Helical" evidence="1">
    <location>
        <begin position="7"/>
        <end position="26"/>
    </location>
</feature>
<protein>
    <submittedName>
        <fullName evidence="2">Uncharacterized protein</fullName>
    </submittedName>
</protein>
<sequence length="62" mass="6872">MKYIKSLNWSGYLIVLVISALASFANKNTINDQNVVDWTNWLVGFLIGAVLGLFILIAGRSE</sequence>
<evidence type="ECO:0000256" key="1">
    <source>
        <dbReference type="SAM" id="Phobius"/>
    </source>
</evidence>
<proteinExistence type="predicted"/>
<gene>
    <name evidence="2" type="ORF">SAMN05421866_4209</name>
</gene>
<organism evidence="2 3">
    <name type="scientific">Chryseobacterium oranimense</name>
    <dbReference type="NCBI Taxonomy" id="421058"/>
    <lineage>
        <taxon>Bacteria</taxon>
        <taxon>Pseudomonadati</taxon>
        <taxon>Bacteroidota</taxon>
        <taxon>Flavobacteriia</taxon>
        <taxon>Flavobacteriales</taxon>
        <taxon>Weeksellaceae</taxon>
        <taxon>Chryseobacterium group</taxon>
        <taxon>Chryseobacterium</taxon>
    </lineage>
</organism>
<keyword evidence="3" id="KW-1185">Reference proteome</keyword>
<evidence type="ECO:0000313" key="3">
    <source>
        <dbReference type="Proteomes" id="UP000184047"/>
    </source>
</evidence>
<dbReference type="RefSeq" id="WP_073066560.1">
    <property type="nucleotide sequence ID" value="NZ_FQWT01000008.1"/>
</dbReference>
<feature type="transmembrane region" description="Helical" evidence="1">
    <location>
        <begin position="38"/>
        <end position="59"/>
    </location>
</feature>
<dbReference type="Proteomes" id="UP000184047">
    <property type="component" value="Unassembled WGS sequence"/>
</dbReference>
<keyword evidence="1" id="KW-0472">Membrane</keyword>
<dbReference type="STRING" id="421058.SAMN05421866_4209"/>
<evidence type="ECO:0000313" key="2">
    <source>
        <dbReference type="EMBL" id="SHH90261.1"/>
    </source>
</evidence>
<accession>A0A1M5WS44</accession>